<dbReference type="CDD" id="cd00093">
    <property type="entry name" value="HTH_XRE"/>
    <property type="match status" value="1"/>
</dbReference>
<name>A0A8J3LK10_9ACTN</name>
<dbReference type="InterPro" id="IPR027417">
    <property type="entry name" value="P-loop_NTPase"/>
</dbReference>
<accession>A0A8J3LK10</accession>
<dbReference type="PANTHER" id="PTHR47691:SF3">
    <property type="entry name" value="HTH-TYPE TRANSCRIPTIONAL REGULATOR RV0890C-RELATED"/>
    <property type="match status" value="1"/>
</dbReference>
<dbReference type="AlphaFoldDB" id="A0A8J3LK10"/>
<dbReference type="GO" id="GO:0043531">
    <property type="term" value="F:ADP binding"/>
    <property type="evidence" value="ECO:0007669"/>
    <property type="project" value="InterPro"/>
</dbReference>
<keyword evidence="4" id="KW-1185">Reference proteome</keyword>
<dbReference type="Pfam" id="PF13560">
    <property type="entry name" value="HTH_31"/>
    <property type="match status" value="1"/>
</dbReference>
<dbReference type="InterPro" id="IPR001387">
    <property type="entry name" value="Cro/C1-type_HTH"/>
</dbReference>
<evidence type="ECO:0000313" key="4">
    <source>
        <dbReference type="Proteomes" id="UP000653674"/>
    </source>
</evidence>
<organism evidence="3 4">
    <name type="scientific">Planosporangium flavigriseum</name>
    <dbReference type="NCBI Taxonomy" id="373681"/>
    <lineage>
        <taxon>Bacteria</taxon>
        <taxon>Bacillati</taxon>
        <taxon>Actinomycetota</taxon>
        <taxon>Actinomycetes</taxon>
        <taxon>Micromonosporales</taxon>
        <taxon>Micromonosporaceae</taxon>
        <taxon>Planosporangium</taxon>
    </lineage>
</organism>
<dbReference type="PANTHER" id="PTHR47691">
    <property type="entry name" value="REGULATOR-RELATED"/>
    <property type="match status" value="1"/>
</dbReference>
<dbReference type="Gene3D" id="1.25.40.10">
    <property type="entry name" value="Tetratricopeptide repeat domain"/>
    <property type="match status" value="1"/>
</dbReference>
<dbReference type="SUPFAM" id="SSF48452">
    <property type="entry name" value="TPR-like"/>
    <property type="match status" value="1"/>
</dbReference>
<reference evidence="3" key="1">
    <citation type="submission" date="2021-01" db="EMBL/GenBank/DDBJ databases">
        <title>Whole genome shotgun sequence of Planosporangium flavigriseum NBRC 105377.</title>
        <authorList>
            <person name="Komaki H."/>
            <person name="Tamura T."/>
        </authorList>
    </citation>
    <scope>NUCLEOTIDE SEQUENCE</scope>
    <source>
        <strain evidence="3">NBRC 105377</strain>
    </source>
</reference>
<dbReference type="InterPro" id="IPR010982">
    <property type="entry name" value="Lambda_DNA-bd_dom_sf"/>
</dbReference>
<comment type="caution">
    <text evidence="3">The sequence shown here is derived from an EMBL/GenBank/DDBJ whole genome shotgun (WGS) entry which is preliminary data.</text>
</comment>
<dbReference type="Proteomes" id="UP000653674">
    <property type="component" value="Unassembled WGS sequence"/>
</dbReference>
<feature type="region of interest" description="Disordered" evidence="1">
    <location>
        <begin position="61"/>
        <end position="89"/>
    </location>
</feature>
<feature type="compositionally biased region" description="Basic and acidic residues" evidence="1">
    <location>
        <begin position="61"/>
        <end position="80"/>
    </location>
</feature>
<feature type="domain" description="HTH cro/C1-type" evidence="2">
    <location>
        <begin position="2"/>
        <end position="57"/>
    </location>
</feature>
<dbReference type="SUPFAM" id="SSF47413">
    <property type="entry name" value="lambda repressor-like DNA-binding domains"/>
    <property type="match status" value="1"/>
</dbReference>
<proteinExistence type="predicted"/>
<dbReference type="Gene3D" id="1.10.260.40">
    <property type="entry name" value="lambda repressor-like DNA-binding domains"/>
    <property type="match status" value="1"/>
</dbReference>
<dbReference type="InterPro" id="IPR011990">
    <property type="entry name" value="TPR-like_helical_dom_sf"/>
</dbReference>
<evidence type="ECO:0000256" key="1">
    <source>
        <dbReference type="SAM" id="MobiDB-lite"/>
    </source>
</evidence>
<gene>
    <name evidence="3" type="ORF">Pfl04_04920</name>
</gene>
<dbReference type="Gene3D" id="3.40.50.300">
    <property type="entry name" value="P-loop containing nucleotide triphosphate hydrolases"/>
    <property type="match status" value="1"/>
</dbReference>
<dbReference type="SMART" id="SM00530">
    <property type="entry name" value="HTH_XRE"/>
    <property type="match status" value="1"/>
</dbReference>
<dbReference type="SUPFAM" id="SSF52540">
    <property type="entry name" value="P-loop containing nucleoside triphosphate hydrolases"/>
    <property type="match status" value="1"/>
</dbReference>
<dbReference type="EMBL" id="BONU01000002">
    <property type="protein sequence ID" value="GIG72088.1"/>
    <property type="molecule type" value="Genomic_DNA"/>
</dbReference>
<sequence>MLRAHRRAAGLTQEELATRAGIGVRTVRELERGRAVRPQRGTVDLLARALGLAGAARTRFEETARGRLRDPETAPRRDGPAPRTIALPPPAPLVGRDDDLSHVAGLLAAYDVVLLTGLAGVGKTCLALAVVHHVADRFPGGVAGISVSDVSESEDILATVASVFGVARAVDLAERCAGQPTLLMVDGADRAPAACATALAWLRAHAPRLRVLVTSRQPVAAPGAVTWPVSPLEAPPRGSASDLTGLSAYPAVSLFLERLRKVRRHPVEPAEVPVLGELVRRLGGLPLAIELAAARGRVLALSEILDRYGHRVLDLGEQGPDGQSLRDAVAASYRLLDANERLALEWLTAFVGRWSVELAEELLDGVVDDVEAVLDRLVELGLVSVRATGPLRFRLLDVVHDFVIERCAEAGHLAEVRTRHARLFAHLAERTVGDLAGPAMAAAVSLLDHLLSDLQAALHHAADADPPTALALAGALTRWWRFRGRDAEGRAWLRRLLADPRSTGADPAVRARAQLGAATLALTHGEGLAELAGARRALETFTGLGDTDGELAAHDCLSALWQAIGGYDDARRHADAMLDLAQRTGRAREVLIAEHNLTWHEIRVGELAAASRRLERVARQAGADTRLEAVALADLAEVARLDGRYDAAVETGRRAVVLLAGVGDPGHLVRAQGTVGLALAEAGAAYEADAILAAFADVEQAEGVRAMIGGYLALARGERTDAVKLFEAAAVALFGHRDARDVVEALVGVAAGTDDPAERQSVLAQLAEVCRGGGLVLLPRDLALLGR</sequence>
<evidence type="ECO:0000259" key="2">
    <source>
        <dbReference type="PROSITE" id="PS50943"/>
    </source>
</evidence>
<protein>
    <recommendedName>
        <fullName evidence="2">HTH cro/C1-type domain-containing protein</fullName>
    </recommendedName>
</protein>
<dbReference type="PROSITE" id="PS50943">
    <property type="entry name" value="HTH_CROC1"/>
    <property type="match status" value="1"/>
</dbReference>
<dbReference type="GO" id="GO:0003677">
    <property type="term" value="F:DNA binding"/>
    <property type="evidence" value="ECO:0007669"/>
    <property type="project" value="InterPro"/>
</dbReference>
<evidence type="ECO:0000313" key="3">
    <source>
        <dbReference type="EMBL" id="GIG72088.1"/>
    </source>
</evidence>
<dbReference type="RefSeq" id="WP_168074653.1">
    <property type="nucleotide sequence ID" value="NZ_BAAAQJ010000008.1"/>
</dbReference>